<evidence type="ECO:0000256" key="2">
    <source>
        <dbReference type="ARBA" id="ARBA00022737"/>
    </source>
</evidence>
<dbReference type="Pfam" id="PF12874">
    <property type="entry name" value="zf-met"/>
    <property type="match status" value="1"/>
</dbReference>
<keyword evidence="8" id="KW-1185">Reference proteome</keyword>
<proteinExistence type="predicted"/>
<keyword evidence="1" id="KW-0479">Metal-binding</keyword>
<dbReference type="PANTHER" id="PTHR24379:SF121">
    <property type="entry name" value="C2H2-TYPE DOMAIN-CONTAINING PROTEIN"/>
    <property type="match status" value="1"/>
</dbReference>
<keyword evidence="2" id="KW-0677">Repeat</keyword>
<dbReference type="InterPro" id="IPR036236">
    <property type="entry name" value="Znf_C2H2_sf"/>
</dbReference>
<dbReference type="InterPro" id="IPR013087">
    <property type="entry name" value="Znf_C2H2_type"/>
</dbReference>
<feature type="domain" description="C2H2-type" evidence="6">
    <location>
        <begin position="65"/>
        <end position="93"/>
    </location>
</feature>
<evidence type="ECO:0000256" key="4">
    <source>
        <dbReference type="ARBA" id="ARBA00022833"/>
    </source>
</evidence>
<dbReference type="PROSITE" id="PS50157">
    <property type="entry name" value="ZINC_FINGER_C2H2_2"/>
    <property type="match status" value="2"/>
</dbReference>
<feature type="domain" description="C2H2-type" evidence="6">
    <location>
        <begin position="192"/>
        <end position="217"/>
    </location>
</feature>
<sequence length="291" mass="33425">MISTCGTCGRIFPGGDQELQDHIAATGHQSTFYPCFSCDYRFASQYYAKQHMDAEDHWIPTSPPLSCSKCTSRFSNEEDAEKHEHKIHLRCRPCNVSFPTSQELSMHLRGRMHKDFSMYCPFCNRSKLSAGGLISHLESGSCPDSKLDSDTLYEAVLRRDPNGVLSKQLQDWTGTPRFEVTADTWNSKAQAYECRICHRLFKQLPDLQFHVNSAAHTKKIYHCPNPRCRKAFNHLGSTIHHLELETCQFMSFEAVQKNVEEALKFYYNVSRLRLHNLKVVSAWRHSALAED</sequence>
<dbReference type="SMART" id="SM00355">
    <property type="entry name" value="ZnF_C2H2"/>
    <property type="match status" value="4"/>
</dbReference>
<protein>
    <submittedName>
        <fullName evidence="7">Zinc finger protein</fullName>
    </submittedName>
</protein>
<dbReference type="Proteomes" id="UP001243330">
    <property type="component" value="Unassembled WGS sequence"/>
</dbReference>
<dbReference type="EMBL" id="JAQOWY010000054">
    <property type="protein sequence ID" value="KAK1853479.1"/>
    <property type="molecule type" value="Genomic_DNA"/>
</dbReference>
<keyword evidence="3 5" id="KW-0863">Zinc-finger</keyword>
<gene>
    <name evidence="7" type="ORF">CCHR01_03906</name>
</gene>
<keyword evidence="4" id="KW-0862">Zinc</keyword>
<evidence type="ECO:0000256" key="3">
    <source>
        <dbReference type="ARBA" id="ARBA00022771"/>
    </source>
</evidence>
<dbReference type="GO" id="GO:0008270">
    <property type="term" value="F:zinc ion binding"/>
    <property type="evidence" value="ECO:0007669"/>
    <property type="project" value="UniProtKB-KW"/>
</dbReference>
<dbReference type="Gene3D" id="3.30.160.60">
    <property type="entry name" value="Classic Zinc Finger"/>
    <property type="match status" value="2"/>
</dbReference>
<evidence type="ECO:0000313" key="8">
    <source>
        <dbReference type="Proteomes" id="UP001243330"/>
    </source>
</evidence>
<name>A0AAD9AU14_9PEZI</name>
<dbReference type="SUPFAM" id="SSF57667">
    <property type="entry name" value="beta-beta-alpha zinc fingers"/>
    <property type="match status" value="1"/>
</dbReference>
<reference evidence="7" key="1">
    <citation type="submission" date="2023-01" db="EMBL/GenBank/DDBJ databases">
        <title>Colletotrichum chrysophilum M932 genome sequence.</title>
        <authorList>
            <person name="Baroncelli R."/>
        </authorList>
    </citation>
    <scope>NUCLEOTIDE SEQUENCE</scope>
    <source>
        <strain evidence="7">M932</strain>
    </source>
</reference>
<dbReference type="PANTHER" id="PTHR24379">
    <property type="entry name" value="KRAB AND ZINC FINGER DOMAIN-CONTAINING"/>
    <property type="match status" value="1"/>
</dbReference>
<evidence type="ECO:0000256" key="5">
    <source>
        <dbReference type="PROSITE-ProRule" id="PRU00042"/>
    </source>
</evidence>
<evidence type="ECO:0000256" key="1">
    <source>
        <dbReference type="ARBA" id="ARBA00022723"/>
    </source>
</evidence>
<evidence type="ECO:0000259" key="6">
    <source>
        <dbReference type="PROSITE" id="PS50157"/>
    </source>
</evidence>
<evidence type="ECO:0000313" key="7">
    <source>
        <dbReference type="EMBL" id="KAK1853479.1"/>
    </source>
</evidence>
<organism evidence="7 8">
    <name type="scientific">Colletotrichum chrysophilum</name>
    <dbReference type="NCBI Taxonomy" id="1836956"/>
    <lineage>
        <taxon>Eukaryota</taxon>
        <taxon>Fungi</taxon>
        <taxon>Dikarya</taxon>
        <taxon>Ascomycota</taxon>
        <taxon>Pezizomycotina</taxon>
        <taxon>Sordariomycetes</taxon>
        <taxon>Hypocreomycetidae</taxon>
        <taxon>Glomerellales</taxon>
        <taxon>Glomerellaceae</taxon>
        <taxon>Colletotrichum</taxon>
        <taxon>Colletotrichum gloeosporioides species complex</taxon>
    </lineage>
</organism>
<dbReference type="AlphaFoldDB" id="A0AAD9AU14"/>
<comment type="caution">
    <text evidence="7">The sequence shown here is derived from an EMBL/GenBank/DDBJ whole genome shotgun (WGS) entry which is preliminary data.</text>
</comment>
<accession>A0AAD9AU14</accession>
<dbReference type="PROSITE" id="PS00028">
    <property type="entry name" value="ZINC_FINGER_C2H2_1"/>
    <property type="match status" value="3"/>
</dbReference>